<name>A0A2V1IHK9_9BACT</name>
<reference evidence="2" key="1">
    <citation type="submission" date="2018-02" db="EMBL/GenBank/DDBJ databases">
        <authorList>
            <person name="Clavel T."/>
            <person name="Strowig T."/>
        </authorList>
    </citation>
    <scope>NUCLEOTIDE SEQUENCE [LARGE SCALE GENOMIC DNA]</scope>
    <source>
        <strain evidence="2">DSM 103720</strain>
    </source>
</reference>
<dbReference type="EMBL" id="PUEC01000053">
    <property type="protein sequence ID" value="PWB00162.1"/>
    <property type="molecule type" value="Genomic_DNA"/>
</dbReference>
<evidence type="ECO:0000313" key="2">
    <source>
        <dbReference type="Proteomes" id="UP000244905"/>
    </source>
</evidence>
<organism evidence="1 2">
    <name type="scientific">Duncaniella muris</name>
    <dbReference type="NCBI Taxonomy" id="2094150"/>
    <lineage>
        <taxon>Bacteria</taxon>
        <taxon>Pseudomonadati</taxon>
        <taxon>Bacteroidota</taxon>
        <taxon>Bacteroidia</taxon>
        <taxon>Bacteroidales</taxon>
        <taxon>Muribaculaceae</taxon>
        <taxon>Duncaniella</taxon>
    </lineage>
</organism>
<comment type="caution">
    <text evidence="1">The sequence shown here is derived from an EMBL/GenBank/DDBJ whole genome shotgun (WGS) entry which is preliminary data.</text>
</comment>
<evidence type="ECO:0000313" key="1">
    <source>
        <dbReference type="EMBL" id="PWB00162.1"/>
    </source>
</evidence>
<dbReference type="Proteomes" id="UP000244905">
    <property type="component" value="Unassembled WGS sequence"/>
</dbReference>
<accession>A0A2V1IHK9</accession>
<keyword evidence="2" id="KW-1185">Reference proteome</keyword>
<proteinExistence type="predicted"/>
<sequence>MCGCSRIKSKYDTVKERINEEINSTFRTDFYSDPGAWDYYRVPLIAPYELCSTLWGDDGKVWDCIRRDNTDKFGGFTLATARRSVESVGLHDSIIYLYYTEKLTPLKEMPSHKYDGWEMRRFVIIDVPTDSVEWHETREEWLTALNKRGVSKPQFYHVDSLYDDFANNRRLLFYPPKR</sequence>
<protein>
    <submittedName>
        <fullName evidence="1">Uncharacterized protein</fullName>
    </submittedName>
</protein>
<dbReference type="AlphaFoldDB" id="A0A2V1IHK9"/>
<gene>
    <name evidence="1" type="ORF">C5O23_13655</name>
</gene>